<dbReference type="Proteomes" id="UP000024547">
    <property type="component" value="Unassembled WGS sequence"/>
</dbReference>
<comment type="caution">
    <text evidence="3">The sequence shown here is derived from an EMBL/GenBank/DDBJ whole genome shotgun (WGS) entry which is preliminary data.</text>
</comment>
<dbReference type="OrthoDB" id="9796287at2"/>
<dbReference type="InterPro" id="IPR027266">
    <property type="entry name" value="TrmE/GcvT-like"/>
</dbReference>
<keyword evidence="4" id="KW-1185">Reference proteome</keyword>
<dbReference type="InterPro" id="IPR057460">
    <property type="entry name" value="CAF17_C"/>
</dbReference>
<dbReference type="GO" id="GO:0016226">
    <property type="term" value="P:iron-sulfur cluster assembly"/>
    <property type="evidence" value="ECO:0007669"/>
    <property type="project" value="TreeGrafter"/>
</dbReference>
<dbReference type="Pfam" id="PF25455">
    <property type="entry name" value="Beta-barrel_CAF17_C"/>
    <property type="match status" value="1"/>
</dbReference>
<dbReference type="AlphaFoldDB" id="A0A059DZF9"/>
<feature type="domain" description="CAF17 C-terminal" evidence="2">
    <location>
        <begin position="188"/>
        <end position="256"/>
    </location>
</feature>
<keyword evidence="1" id="KW-0809">Transit peptide</keyword>
<evidence type="ECO:0000313" key="4">
    <source>
        <dbReference type="Proteomes" id="UP000024547"/>
    </source>
</evidence>
<organism evidence="3 4">
    <name type="scientific">Hyphomonas atlantica</name>
    <dbReference type="NCBI Taxonomy" id="1280948"/>
    <lineage>
        <taxon>Bacteria</taxon>
        <taxon>Pseudomonadati</taxon>
        <taxon>Pseudomonadota</taxon>
        <taxon>Alphaproteobacteria</taxon>
        <taxon>Hyphomonadales</taxon>
        <taxon>Hyphomonadaceae</taxon>
        <taxon>Hyphomonas</taxon>
    </lineage>
</organism>
<dbReference type="STRING" id="1280948.HY36_06425"/>
<dbReference type="SUPFAM" id="SSF103025">
    <property type="entry name" value="Folate-binding domain"/>
    <property type="match status" value="1"/>
</dbReference>
<proteinExistence type="predicted"/>
<dbReference type="EMBL" id="AWFH01000034">
    <property type="protein sequence ID" value="KCZ59760.1"/>
    <property type="molecule type" value="Genomic_DNA"/>
</dbReference>
<dbReference type="PANTHER" id="PTHR22602">
    <property type="entry name" value="TRANSFERASE CAF17, MITOCHONDRIAL-RELATED"/>
    <property type="match status" value="1"/>
</dbReference>
<protein>
    <recommendedName>
        <fullName evidence="2">CAF17 C-terminal domain-containing protein</fullName>
    </recommendedName>
</protein>
<dbReference type="RefSeq" id="WP_051602749.1">
    <property type="nucleotide sequence ID" value="NZ_AWFH01000034.1"/>
</dbReference>
<reference evidence="3 4" key="1">
    <citation type="journal article" date="2014" name="Antonie Van Leeuwenhoek">
        <title>Hyphomonas beringensis sp. nov. and Hyphomonas chukchiensis sp. nov., isolated from surface seawater of the Bering Sea and Chukchi Sea.</title>
        <authorList>
            <person name="Li C."/>
            <person name="Lai Q."/>
            <person name="Li G."/>
            <person name="Dong C."/>
            <person name="Wang J."/>
            <person name="Liao Y."/>
            <person name="Shao Z."/>
        </authorList>
    </citation>
    <scope>NUCLEOTIDE SEQUENCE [LARGE SCALE GENOMIC DNA]</scope>
    <source>
        <strain evidence="3 4">22II1-22F38</strain>
    </source>
</reference>
<name>A0A059DZF9_9PROT</name>
<dbReference type="PATRIC" id="fig|1280948.3.peg.2379"/>
<evidence type="ECO:0000259" key="2">
    <source>
        <dbReference type="Pfam" id="PF25455"/>
    </source>
</evidence>
<dbReference type="eggNOG" id="COG0354">
    <property type="taxonomic scope" value="Bacteria"/>
</dbReference>
<dbReference type="InterPro" id="IPR017703">
    <property type="entry name" value="YgfZ/GCV_T_CS"/>
</dbReference>
<sequence>MKRILPHRAIIRLTGPDMLHLLGRTVTHSVDNWQTGEMRYGALLTPQGKVIADYLAMLSLENIYLDVHVDAADDLEKRLKMFRMRNDVTIERLTDDVVTEGSWVDVRSPQLPHRAITPAGVSGIEMPEEEWHAARLAAGVPEWGSDYRAAEVFPTDINMDMMSGIDYKKGCFVGQEVASRMKRKGKIRKRTVKVTGEALETGADILAATPIGTLSSVAGSVGLALIRTDRLAKAEQDGLAFTCNGAPVTFELTEWQRAEVDSHNAEPAGE</sequence>
<dbReference type="Gene3D" id="3.30.1360.120">
    <property type="entry name" value="Probable tRNA modification gtpase trme, domain 1"/>
    <property type="match status" value="2"/>
</dbReference>
<evidence type="ECO:0000256" key="1">
    <source>
        <dbReference type="ARBA" id="ARBA00022946"/>
    </source>
</evidence>
<dbReference type="InterPro" id="IPR045179">
    <property type="entry name" value="YgfZ/GcvT"/>
</dbReference>
<dbReference type="NCBIfam" id="TIGR03317">
    <property type="entry name" value="ygfZ_signature"/>
    <property type="match status" value="1"/>
</dbReference>
<evidence type="ECO:0000313" key="3">
    <source>
        <dbReference type="EMBL" id="KCZ59760.1"/>
    </source>
</evidence>
<dbReference type="PANTHER" id="PTHR22602:SF0">
    <property type="entry name" value="TRANSFERASE CAF17, MITOCHONDRIAL-RELATED"/>
    <property type="match status" value="1"/>
</dbReference>
<accession>A0A059DZF9</accession>
<gene>
    <name evidence="3" type="ORF">HY36_06425</name>
</gene>